<evidence type="ECO:0000313" key="1">
    <source>
        <dbReference type="EMBL" id="PGH35178.1"/>
    </source>
</evidence>
<dbReference type="EMBL" id="PDND01000026">
    <property type="protein sequence ID" value="PGH35178.1"/>
    <property type="molecule type" value="Genomic_DNA"/>
</dbReference>
<organism evidence="1 2">
    <name type="scientific">[Emmonsia] crescens</name>
    <dbReference type="NCBI Taxonomy" id="73230"/>
    <lineage>
        <taxon>Eukaryota</taxon>
        <taxon>Fungi</taxon>
        <taxon>Dikarya</taxon>
        <taxon>Ascomycota</taxon>
        <taxon>Pezizomycotina</taxon>
        <taxon>Eurotiomycetes</taxon>
        <taxon>Eurotiomycetidae</taxon>
        <taxon>Onygenales</taxon>
        <taxon>Ajellomycetaceae</taxon>
        <taxon>Emergomyces</taxon>
    </lineage>
</organism>
<reference evidence="1 2" key="1">
    <citation type="submission" date="2017-10" db="EMBL/GenBank/DDBJ databases">
        <title>Comparative genomics in systemic dimorphic fungi from Ajellomycetaceae.</title>
        <authorList>
            <person name="Munoz J.F."/>
            <person name="Mcewen J.G."/>
            <person name="Clay O.K."/>
            <person name="Cuomo C.A."/>
        </authorList>
    </citation>
    <scope>NUCLEOTIDE SEQUENCE [LARGE SCALE GENOMIC DNA]</scope>
    <source>
        <strain evidence="1 2">UAMH4076</strain>
    </source>
</reference>
<comment type="caution">
    <text evidence="1">The sequence shown here is derived from an EMBL/GenBank/DDBJ whole genome shotgun (WGS) entry which is preliminary data.</text>
</comment>
<name>A0A2B7ZPQ3_9EURO</name>
<evidence type="ECO:0000313" key="2">
    <source>
        <dbReference type="Proteomes" id="UP000226031"/>
    </source>
</evidence>
<dbReference type="Proteomes" id="UP000226031">
    <property type="component" value="Unassembled WGS sequence"/>
</dbReference>
<accession>A0A2B7ZPQ3</accession>
<protein>
    <submittedName>
        <fullName evidence="1">Uncharacterized protein</fullName>
    </submittedName>
</protein>
<proteinExistence type="predicted"/>
<dbReference type="AlphaFoldDB" id="A0A2B7ZPQ3"/>
<gene>
    <name evidence="1" type="ORF">GX50_01990</name>
</gene>
<keyword evidence="2" id="KW-1185">Reference proteome</keyword>
<sequence>MQSWDEMRLQGCREDRGYDNLGRHRTCQKDRRNIWPNFWRFLQGPFMANLAGVGLQNVIVTGSFSGLEGSAGAGQCSTDKTDADAFLNTIKIIDNDDINISSMQLTIMTPAGKRGMASLALFEDDKKPPVLCGAPPA</sequence>